<dbReference type="CDD" id="cd00609">
    <property type="entry name" value="AAT_like"/>
    <property type="match status" value="1"/>
</dbReference>
<evidence type="ECO:0000259" key="11">
    <source>
        <dbReference type="Pfam" id="PF00155"/>
    </source>
</evidence>
<dbReference type="Gene3D" id="3.90.1150.10">
    <property type="entry name" value="Aspartate Aminotransferase, domain 1"/>
    <property type="match status" value="1"/>
</dbReference>
<organism evidence="12 13">
    <name type="scientific">Staphylococcus pasteuri_A</name>
    <dbReference type="NCBI Taxonomy" id="3062664"/>
    <lineage>
        <taxon>Bacteria</taxon>
        <taxon>Bacillati</taxon>
        <taxon>Bacillota</taxon>
        <taxon>Bacilli</taxon>
        <taxon>Bacillales</taxon>
        <taxon>Staphylococcaceae</taxon>
        <taxon>Staphylococcus</taxon>
    </lineage>
</organism>
<dbReference type="InterPro" id="IPR005861">
    <property type="entry name" value="HisP_aminotrans"/>
</dbReference>
<comment type="similarity">
    <text evidence="10">Belongs to the class-II pyridoxal-phosphate-dependent aminotransferase family. Histidinol-phosphate aminotransferase subfamily.</text>
</comment>
<dbReference type="NCBIfam" id="TIGR01141">
    <property type="entry name" value="hisC"/>
    <property type="match status" value="1"/>
</dbReference>
<dbReference type="InterPro" id="IPR004839">
    <property type="entry name" value="Aminotransferase_I/II_large"/>
</dbReference>
<evidence type="ECO:0000256" key="3">
    <source>
        <dbReference type="ARBA" id="ARBA00011738"/>
    </source>
</evidence>
<gene>
    <name evidence="10 12" type="primary">hisC</name>
    <name evidence="12" type="ORF">Q4528_12435</name>
</gene>
<dbReference type="GO" id="GO:0000105">
    <property type="term" value="P:L-histidine biosynthetic process"/>
    <property type="evidence" value="ECO:0007669"/>
    <property type="project" value="UniProtKB-UniRule"/>
</dbReference>
<dbReference type="EC" id="2.6.1.9" evidence="10"/>
<dbReference type="PROSITE" id="PS00599">
    <property type="entry name" value="AA_TRANSFER_CLASS_2"/>
    <property type="match status" value="1"/>
</dbReference>
<evidence type="ECO:0000256" key="1">
    <source>
        <dbReference type="ARBA" id="ARBA00001933"/>
    </source>
</evidence>
<dbReference type="GO" id="GO:0004400">
    <property type="term" value="F:histidinol-phosphate transaminase activity"/>
    <property type="evidence" value="ECO:0007669"/>
    <property type="project" value="UniProtKB-UniRule"/>
</dbReference>
<evidence type="ECO:0000256" key="5">
    <source>
        <dbReference type="ARBA" id="ARBA00022605"/>
    </source>
</evidence>
<comment type="cofactor">
    <cofactor evidence="1 10">
        <name>pyridoxal 5'-phosphate</name>
        <dbReference type="ChEBI" id="CHEBI:597326"/>
    </cofactor>
</comment>
<dbReference type="HAMAP" id="MF_01023">
    <property type="entry name" value="HisC_aminotrans_2"/>
    <property type="match status" value="1"/>
</dbReference>
<dbReference type="SUPFAM" id="SSF53383">
    <property type="entry name" value="PLP-dependent transferases"/>
    <property type="match status" value="1"/>
</dbReference>
<dbReference type="EMBL" id="JAUOQO010000019">
    <property type="protein sequence ID" value="MDO6574935.1"/>
    <property type="molecule type" value="Genomic_DNA"/>
</dbReference>
<feature type="modified residue" description="N6-(pyridoxal phosphate)lysine" evidence="10">
    <location>
        <position position="221"/>
    </location>
</feature>
<evidence type="ECO:0000256" key="7">
    <source>
        <dbReference type="ARBA" id="ARBA00022898"/>
    </source>
</evidence>
<protein>
    <recommendedName>
        <fullName evidence="10">Histidinol-phosphate aminotransferase</fullName>
        <ecNumber evidence="10">2.6.1.9</ecNumber>
    </recommendedName>
    <alternativeName>
        <fullName evidence="10">Imidazole acetol-phosphate transaminase</fullName>
    </alternativeName>
</protein>
<dbReference type="RefSeq" id="WP_002487640.1">
    <property type="nucleotide sequence ID" value="NZ_JAUOQO010000019.1"/>
</dbReference>
<dbReference type="PANTHER" id="PTHR43643">
    <property type="entry name" value="HISTIDINOL-PHOSPHATE AMINOTRANSFERASE 2"/>
    <property type="match status" value="1"/>
</dbReference>
<keyword evidence="6 10" id="KW-0808">Transferase</keyword>
<keyword evidence="5 10" id="KW-0028">Amino-acid biosynthesis</keyword>
<keyword evidence="13" id="KW-1185">Reference proteome</keyword>
<comment type="subunit">
    <text evidence="3 10">Homodimer.</text>
</comment>
<keyword evidence="8 10" id="KW-0368">Histidine biosynthesis</keyword>
<dbReference type="InterPro" id="IPR050106">
    <property type="entry name" value="HistidinolP_aminotransfase"/>
</dbReference>
<dbReference type="InterPro" id="IPR015421">
    <property type="entry name" value="PyrdxlP-dep_Trfase_major"/>
</dbReference>
<reference evidence="12" key="1">
    <citation type="submission" date="2023-07" db="EMBL/GenBank/DDBJ databases">
        <title>Genome content predicts the carbon catabolic preferences of heterotrophic bacteria.</title>
        <authorList>
            <person name="Gralka M."/>
        </authorList>
    </citation>
    <scope>NUCLEOTIDE SEQUENCE</scope>
    <source>
        <strain evidence="12">E2R20</strain>
    </source>
</reference>
<comment type="caution">
    <text evidence="12">The sequence shown here is derived from an EMBL/GenBank/DDBJ whole genome shotgun (WGS) entry which is preliminary data.</text>
</comment>
<evidence type="ECO:0000256" key="2">
    <source>
        <dbReference type="ARBA" id="ARBA00005011"/>
    </source>
</evidence>
<proteinExistence type="inferred from homology"/>
<dbReference type="Proteomes" id="UP001170310">
    <property type="component" value="Unassembled WGS sequence"/>
</dbReference>
<evidence type="ECO:0000313" key="13">
    <source>
        <dbReference type="Proteomes" id="UP001170310"/>
    </source>
</evidence>
<comment type="catalytic activity">
    <reaction evidence="9 10">
        <text>L-histidinol phosphate + 2-oxoglutarate = 3-(imidazol-4-yl)-2-oxopropyl phosphate + L-glutamate</text>
        <dbReference type="Rhea" id="RHEA:23744"/>
        <dbReference type="ChEBI" id="CHEBI:16810"/>
        <dbReference type="ChEBI" id="CHEBI:29985"/>
        <dbReference type="ChEBI" id="CHEBI:57766"/>
        <dbReference type="ChEBI" id="CHEBI:57980"/>
        <dbReference type="EC" id="2.6.1.9"/>
    </reaction>
</comment>
<keyword evidence="7 10" id="KW-0663">Pyridoxal phosphate</keyword>
<comment type="pathway">
    <text evidence="2 10">Amino-acid biosynthesis; L-histidine biosynthesis; L-histidine from 5-phospho-alpha-D-ribose 1-diphosphate: step 7/9.</text>
</comment>
<dbReference type="PANTHER" id="PTHR43643:SF3">
    <property type="entry name" value="HISTIDINOL-PHOSPHATE AMINOTRANSFERASE"/>
    <property type="match status" value="1"/>
</dbReference>
<dbReference type="InterPro" id="IPR015422">
    <property type="entry name" value="PyrdxlP-dep_Trfase_small"/>
</dbReference>
<keyword evidence="4 10" id="KW-0032">Aminotransferase</keyword>
<evidence type="ECO:0000313" key="12">
    <source>
        <dbReference type="EMBL" id="MDO6574935.1"/>
    </source>
</evidence>
<evidence type="ECO:0000256" key="10">
    <source>
        <dbReference type="HAMAP-Rule" id="MF_01023"/>
    </source>
</evidence>
<accession>A0AAW7YW20</accession>
<dbReference type="GO" id="GO:0030170">
    <property type="term" value="F:pyridoxal phosphate binding"/>
    <property type="evidence" value="ECO:0007669"/>
    <property type="project" value="InterPro"/>
</dbReference>
<evidence type="ECO:0000256" key="9">
    <source>
        <dbReference type="ARBA" id="ARBA00047481"/>
    </source>
</evidence>
<evidence type="ECO:0000256" key="6">
    <source>
        <dbReference type="ARBA" id="ARBA00022679"/>
    </source>
</evidence>
<dbReference type="AlphaFoldDB" id="A0AAW7YW20"/>
<dbReference type="Pfam" id="PF00155">
    <property type="entry name" value="Aminotran_1_2"/>
    <property type="match status" value="1"/>
</dbReference>
<dbReference type="Gene3D" id="3.40.640.10">
    <property type="entry name" value="Type I PLP-dependent aspartate aminotransferase-like (Major domain)"/>
    <property type="match status" value="1"/>
</dbReference>
<dbReference type="InterPro" id="IPR001917">
    <property type="entry name" value="Aminotrans_II_pyridoxalP_BS"/>
</dbReference>
<sequence length="351" mass="39879">MKTQIENLSAYQPGLNPEELKKSYNIEGPLYKLASNENLYGPSPKAKKAIKDKIDNIQYYPDTTSLNLRKAIGDTLNIDENRILLGAGLDDIITIISRAIIKPGDKLITSNLTFGQYYHNGVIESANIVKSPLKNGKFDLDNILEEVDDETALIWLCNPNNPTGTYFTHNELIEFLNKVPSTIPVALDEAYGEFVTAEDFPNALELQEKYKNLFVLRTFSKAYGLASMRIGYVIGDQKIIEKFNIIKPPFNIGRLSEIAAITAYKDQDYINDIKLKNANERQKFFEIPESKHFYPSETNFIFVNTENVNKLFEELLKVGCITRPFPHGIRITIGFPEQNDAMINVLKNFTY</sequence>
<feature type="domain" description="Aminotransferase class I/classII large" evidence="11">
    <location>
        <begin position="32"/>
        <end position="342"/>
    </location>
</feature>
<evidence type="ECO:0000256" key="8">
    <source>
        <dbReference type="ARBA" id="ARBA00023102"/>
    </source>
</evidence>
<evidence type="ECO:0000256" key="4">
    <source>
        <dbReference type="ARBA" id="ARBA00022576"/>
    </source>
</evidence>
<name>A0AAW7YW20_9STAP</name>
<dbReference type="InterPro" id="IPR015424">
    <property type="entry name" value="PyrdxlP-dep_Trfase"/>
</dbReference>